<name>D9PIL3_9ZZZZ</name>
<dbReference type="AlphaFoldDB" id="D9PIL3"/>
<protein>
    <submittedName>
        <fullName evidence="1">Uncharacterized protein</fullName>
    </submittedName>
</protein>
<reference evidence="1" key="2">
    <citation type="journal article" date="2011" name="Microb. Ecol.">
        <title>Taxonomic and Functional Metagenomic Profiling of the Microbial Community in the Anoxic Sediment of a Sub-saline Shallow Lake (Laguna de Carrizo, Central Spain).</title>
        <authorList>
            <person name="Ferrer M."/>
            <person name="Guazzaroni M.E."/>
            <person name="Richter M."/>
            <person name="Garcia-Salamanca A."/>
            <person name="Yarza P."/>
            <person name="Suarez-Suarez A."/>
            <person name="Solano J."/>
            <person name="Alcaide M."/>
            <person name="van Dillewijn P."/>
            <person name="Molina-Henares M.A."/>
            <person name="Lopez-Cortes N."/>
            <person name="Al-Ramahi Y."/>
            <person name="Guerrero C."/>
            <person name="Acosta A."/>
            <person name="de Eugenio L.I."/>
            <person name="Martinez V."/>
            <person name="Marques S."/>
            <person name="Rojo F."/>
            <person name="Santero E."/>
            <person name="Genilloud O."/>
            <person name="Perez-Perez J."/>
            <person name="Rossello-Mora R."/>
            <person name="Ramos J.L."/>
        </authorList>
    </citation>
    <scope>NUCLEOTIDE SEQUENCE</scope>
</reference>
<evidence type="ECO:0000313" key="1">
    <source>
        <dbReference type="EMBL" id="EFK96602.1"/>
    </source>
</evidence>
<reference evidence="1" key="1">
    <citation type="submission" date="2010-07" db="EMBL/GenBank/DDBJ databases">
        <authorList>
            <consortium name="CONSOLIDER consortium CSD2007-00005"/>
            <person name="Guazzaroni M.-E."/>
            <person name="Richter M."/>
            <person name="Garcia-Salamanca A."/>
            <person name="Yarza P."/>
            <person name="Ferrer M."/>
        </authorList>
    </citation>
    <scope>NUCLEOTIDE SEQUENCE</scope>
</reference>
<sequence length="374" mass="42478">MYFSGKLEIDPTQMTLIKRVKPTKLFGKLLDALSFGQLSDKQEHETFTALTILQQLNMGLRSLDIKNVIRLAVDDYDFYLDERGLDDDLSQAMFELKAKIDPLESEIFKTVYLVLEHLDDTFKYVIEISVERKHLVGDYPIKINVNGVLADYRLKEGETIDQLSERMNTVFADQNKYNDFANINRKKFDHFLDKLQLSIRKVIKVDDIKVITNTNIIRPRKLIKDHSQIRHDHHTQPLYFGYYGLDNYIMYSWLWSGALYNHNLYVNNYNLVDETGHEIMSVGENGFNAGDFNTLNPEADFEAPTEGDVRYLGDNDYSDQLQDANLLGSEDLAAGDSSEGSDWLGVDAGDSFDIGDSGDISSCSSCSSCGGCSD</sequence>
<accession>D9PIL3</accession>
<dbReference type="EMBL" id="ADZX01000439">
    <property type="protein sequence ID" value="EFK96602.1"/>
    <property type="molecule type" value="Genomic_DNA"/>
</dbReference>
<proteinExistence type="predicted"/>
<organism evidence="1">
    <name type="scientific">sediment metagenome</name>
    <dbReference type="NCBI Taxonomy" id="749907"/>
    <lineage>
        <taxon>unclassified sequences</taxon>
        <taxon>metagenomes</taxon>
        <taxon>ecological metagenomes</taxon>
    </lineage>
</organism>
<gene>
    <name evidence="1" type="ORF">LDC_1371</name>
</gene>
<comment type="caution">
    <text evidence="1">The sequence shown here is derived from an EMBL/GenBank/DDBJ whole genome shotgun (WGS) entry which is preliminary data.</text>
</comment>